<feature type="region of interest" description="Disordered" evidence="1">
    <location>
        <begin position="76"/>
        <end position="97"/>
    </location>
</feature>
<reference evidence="2" key="2">
    <citation type="submission" date="2020-11" db="EMBL/GenBank/DDBJ databases">
        <authorList>
            <person name="McCartney M.A."/>
            <person name="Auch B."/>
            <person name="Kono T."/>
            <person name="Mallez S."/>
            <person name="Becker A."/>
            <person name="Gohl D.M."/>
            <person name="Silverstein K.A.T."/>
            <person name="Koren S."/>
            <person name="Bechman K.B."/>
            <person name="Herman A."/>
            <person name="Abrahante J.E."/>
            <person name="Garbe J."/>
        </authorList>
    </citation>
    <scope>NUCLEOTIDE SEQUENCE</scope>
    <source>
        <strain evidence="2">Duluth1</strain>
        <tissue evidence="2">Whole animal</tissue>
    </source>
</reference>
<protein>
    <submittedName>
        <fullName evidence="2">Uncharacterized protein</fullName>
    </submittedName>
</protein>
<feature type="compositionally biased region" description="Basic and acidic residues" evidence="1">
    <location>
        <begin position="87"/>
        <end position="97"/>
    </location>
</feature>
<proteinExistence type="predicted"/>
<gene>
    <name evidence="2" type="ORF">DPMN_043854</name>
</gene>
<reference evidence="2" key="1">
    <citation type="journal article" date="2019" name="bioRxiv">
        <title>The Genome of the Zebra Mussel, Dreissena polymorpha: A Resource for Invasive Species Research.</title>
        <authorList>
            <person name="McCartney M.A."/>
            <person name="Auch B."/>
            <person name="Kono T."/>
            <person name="Mallez S."/>
            <person name="Zhang Y."/>
            <person name="Obille A."/>
            <person name="Becker A."/>
            <person name="Abrahante J.E."/>
            <person name="Garbe J."/>
            <person name="Badalamenti J.P."/>
            <person name="Herman A."/>
            <person name="Mangelson H."/>
            <person name="Liachko I."/>
            <person name="Sullivan S."/>
            <person name="Sone E.D."/>
            <person name="Koren S."/>
            <person name="Silverstein K.A.T."/>
            <person name="Beckman K.B."/>
            <person name="Gohl D.M."/>
        </authorList>
    </citation>
    <scope>NUCLEOTIDE SEQUENCE</scope>
    <source>
        <strain evidence="2">Duluth1</strain>
        <tissue evidence="2">Whole animal</tissue>
    </source>
</reference>
<comment type="caution">
    <text evidence="2">The sequence shown here is derived from an EMBL/GenBank/DDBJ whole genome shotgun (WGS) entry which is preliminary data.</text>
</comment>
<feature type="non-terminal residue" evidence="2">
    <location>
        <position position="97"/>
    </location>
</feature>
<organism evidence="2 3">
    <name type="scientific">Dreissena polymorpha</name>
    <name type="common">Zebra mussel</name>
    <name type="synonym">Mytilus polymorpha</name>
    <dbReference type="NCBI Taxonomy" id="45954"/>
    <lineage>
        <taxon>Eukaryota</taxon>
        <taxon>Metazoa</taxon>
        <taxon>Spiralia</taxon>
        <taxon>Lophotrochozoa</taxon>
        <taxon>Mollusca</taxon>
        <taxon>Bivalvia</taxon>
        <taxon>Autobranchia</taxon>
        <taxon>Heteroconchia</taxon>
        <taxon>Euheterodonta</taxon>
        <taxon>Imparidentia</taxon>
        <taxon>Neoheterodontei</taxon>
        <taxon>Myida</taxon>
        <taxon>Dreissenoidea</taxon>
        <taxon>Dreissenidae</taxon>
        <taxon>Dreissena</taxon>
    </lineage>
</organism>
<dbReference type="AlphaFoldDB" id="A0A9D4D3J3"/>
<sequence length="97" mass="11466">MYKEFQRFKQHVELTFRGPLTSTHANQSAGWLGMWINNQGRELCKTLTFLKEKKTILRLKIDNLFHRAETKKEAVATNFNRKHNPKKKVEEKGNHSI</sequence>
<keyword evidence="3" id="KW-1185">Reference proteome</keyword>
<dbReference type="Proteomes" id="UP000828390">
    <property type="component" value="Unassembled WGS sequence"/>
</dbReference>
<name>A0A9D4D3J3_DREPO</name>
<accession>A0A9D4D3J3</accession>
<evidence type="ECO:0000313" key="3">
    <source>
        <dbReference type="Proteomes" id="UP000828390"/>
    </source>
</evidence>
<dbReference type="EMBL" id="JAIWYP010000011">
    <property type="protein sequence ID" value="KAH3737271.1"/>
    <property type="molecule type" value="Genomic_DNA"/>
</dbReference>
<evidence type="ECO:0000313" key="2">
    <source>
        <dbReference type="EMBL" id="KAH3737271.1"/>
    </source>
</evidence>
<evidence type="ECO:0000256" key="1">
    <source>
        <dbReference type="SAM" id="MobiDB-lite"/>
    </source>
</evidence>